<gene>
    <name evidence="4" type="ORF">C1E24_19100</name>
</gene>
<dbReference type="Proteomes" id="UP000309186">
    <property type="component" value="Unassembled WGS sequence"/>
</dbReference>
<keyword evidence="2" id="KW-1133">Transmembrane helix</keyword>
<organism evidence="4 5">
    <name type="scientific">Pseudoalteromonas phenolica</name>
    <dbReference type="NCBI Taxonomy" id="161398"/>
    <lineage>
        <taxon>Bacteria</taxon>
        <taxon>Pseudomonadati</taxon>
        <taxon>Pseudomonadota</taxon>
        <taxon>Gammaproteobacteria</taxon>
        <taxon>Alteromonadales</taxon>
        <taxon>Pseudoalteromonadaceae</taxon>
        <taxon>Pseudoalteromonas</taxon>
    </lineage>
</organism>
<keyword evidence="2" id="KW-0812">Transmembrane</keyword>
<dbReference type="Pfam" id="PF13239">
    <property type="entry name" value="2TM"/>
    <property type="match status" value="1"/>
</dbReference>
<proteinExistence type="predicted"/>
<protein>
    <recommendedName>
        <fullName evidence="3">HTH cro/C1-type domain-containing protein</fullName>
    </recommendedName>
</protein>
<name>A0A5R9PYF4_9GAMM</name>
<dbReference type="GO" id="GO:0003677">
    <property type="term" value="F:DNA binding"/>
    <property type="evidence" value="ECO:0007669"/>
    <property type="project" value="UniProtKB-KW"/>
</dbReference>
<dbReference type="Gene3D" id="1.10.260.40">
    <property type="entry name" value="lambda repressor-like DNA-binding domains"/>
    <property type="match status" value="1"/>
</dbReference>
<keyword evidence="1" id="KW-0238">DNA-binding</keyword>
<dbReference type="InterPro" id="IPR001387">
    <property type="entry name" value="Cro/C1-type_HTH"/>
</dbReference>
<dbReference type="PANTHER" id="PTHR46558:SF4">
    <property type="entry name" value="DNA-BIDING PHAGE PROTEIN"/>
    <property type="match status" value="1"/>
</dbReference>
<evidence type="ECO:0000256" key="2">
    <source>
        <dbReference type="SAM" id="Phobius"/>
    </source>
</evidence>
<dbReference type="CDD" id="cd00093">
    <property type="entry name" value="HTH_XRE"/>
    <property type="match status" value="1"/>
</dbReference>
<dbReference type="EMBL" id="PPSW01000035">
    <property type="protein sequence ID" value="TLX45422.1"/>
    <property type="molecule type" value="Genomic_DNA"/>
</dbReference>
<dbReference type="SUPFAM" id="SSF47413">
    <property type="entry name" value="lambda repressor-like DNA-binding domains"/>
    <property type="match status" value="1"/>
</dbReference>
<dbReference type="PANTHER" id="PTHR46558">
    <property type="entry name" value="TRACRIPTIONAL REGULATORY PROTEIN-RELATED-RELATED"/>
    <property type="match status" value="1"/>
</dbReference>
<feature type="transmembrane region" description="Helical" evidence="2">
    <location>
        <begin position="77"/>
        <end position="94"/>
    </location>
</feature>
<comment type="caution">
    <text evidence="4">The sequence shown here is derived from an EMBL/GenBank/DDBJ whole genome shotgun (WGS) entry which is preliminary data.</text>
</comment>
<dbReference type="OrthoDB" id="21915at2"/>
<feature type="domain" description="HTH cro/C1-type" evidence="3">
    <location>
        <begin position="3"/>
        <end position="56"/>
    </location>
</feature>
<dbReference type="PROSITE" id="PS50943">
    <property type="entry name" value="HTH_CROC1"/>
    <property type="match status" value="1"/>
</dbReference>
<evidence type="ECO:0000256" key="1">
    <source>
        <dbReference type="ARBA" id="ARBA00023125"/>
    </source>
</evidence>
<evidence type="ECO:0000259" key="3">
    <source>
        <dbReference type="PROSITE" id="PS50943"/>
    </source>
</evidence>
<dbReference type="AlphaFoldDB" id="A0A5R9PYF4"/>
<dbReference type="SMART" id="SM00530">
    <property type="entry name" value="HTH_XRE"/>
    <property type="match status" value="1"/>
</dbReference>
<reference evidence="4 5" key="1">
    <citation type="submission" date="2018-01" db="EMBL/GenBank/DDBJ databases">
        <title>Co-occurrence of chitin degradation, pigmentation and bioactivity in marine Pseudoalteromonas.</title>
        <authorList>
            <person name="Paulsen S."/>
            <person name="Gram L."/>
            <person name="Machado H."/>
        </authorList>
    </citation>
    <scope>NUCLEOTIDE SEQUENCE [LARGE SCALE GENOMIC DNA]</scope>
    <source>
        <strain evidence="4 5">S3663</strain>
    </source>
</reference>
<dbReference type="Pfam" id="PF01381">
    <property type="entry name" value="HTH_3"/>
    <property type="match status" value="1"/>
</dbReference>
<sequence>MLLKQLRAQKGWSQETLAEESKISVRTIQRIENGKRANLETLKDIAKALDVEVNTLTRENKLSVTLNKEQKSFISNLIYFAVVMLSLMVISVTSTESENWVWWIFLGGSLYLLFEGLEVFGVFKALEDEEENT</sequence>
<keyword evidence="2" id="KW-0472">Membrane</keyword>
<dbReference type="InterPro" id="IPR010982">
    <property type="entry name" value="Lambda_DNA-bd_dom_sf"/>
</dbReference>
<feature type="transmembrane region" description="Helical" evidence="2">
    <location>
        <begin position="100"/>
        <end position="123"/>
    </location>
</feature>
<dbReference type="RefSeq" id="WP_138484199.1">
    <property type="nucleotide sequence ID" value="NZ_PPSW01000035.1"/>
</dbReference>
<accession>A0A5R9PYF4</accession>
<evidence type="ECO:0000313" key="5">
    <source>
        <dbReference type="Proteomes" id="UP000309186"/>
    </source>
</evidence>
<evidence type="ECO:0000313" key="4">
    <source>
        <dbReference type="EMBL" id="TLX45422.1"/>
    </source>
</evidence>
<dbReference type="InterPro" id="IPR025698">
    <property type="entry name" value="2TM_dom"/>
</dbReference>